<reference evidence="1" key="1">
    <citation type="submission" date="2022-09" db="EMBL/GenBank/DDBJ databases">
        <title>The genome sequence of Rhodococcus aetherivorans N1.</title>
        <authorList>
            <person name="Jiang W."/>
        </authorList>
    </citation>
    <scope>NUCLEOTIDE SEQUENCE</scope>
    <source>
        <strain evidence="1">N1</strain>
    </source>
</reference>
<proteinExistence type="predicted"/>
<dbReference type="Proteomes" id="UP001163947">
    <property type="component" value="Chromosome"/>
</dbReference>
<dbReference type="GeneID" id="83621351"/>
<accession>A0AA46P7Y0</accession>
<sequence>MYESQVVGDLVDEALGSVALTEGAHSPRIEPRCRVCRDDYVRGTVNQMLARGASYAGIVRALAAEDATADEQRVTVDSVRRHCARHFPVQQTAAATYREVVERRARENRIDFAEGVAVALTPIAMFEVVMQKAFQNLIDDGTTVSVEIGLRAAEKLHAITQETSPSPDVPDLMVQLQRITAAVKAVVPREMWGQILRKLDELVDGCAQVGEPHPIDQL</sequence>
<evidence type="ECO:0000313" key="2">
    <source>
        <dbReference type="Proteomes" id="UP001163947"/>
    </source>
</evidence>
<dbReference type="EMBL" id="CP106982">
    <property type="protein sequence ID" value="UYF96600.1"/>
    <property type="molecule type" value="Genomic_DNA"/>
</dbReference>
<dbReference type="AlphaFoldDB" id="A0AA46P7Y0"/>
<organism evidence="1 2">
    <name type="scientific">Rhodococcus aetherivorans</name>
    <dbReference type="NCBI Taxonomy" id="191292"/>
    <lineage>
        <taxon>Bacteria</taxon>
        <taxon>Bacillati</taxon>
        <taxon>Actinomycetota</taxon>
        <taxon>Actinomycetes</taxon>
        <taxon>Mycobacteriales</taxon>
        <taxon>Nocardiaceae</taxon>
        <taxon>Rhodococcus</taxon>
    </lineage>
</organism>
<evidence type="ECO:0000313" key="1">
    <source>
        <dbReference type="EMBL" id="UYF96600.1"/>
    </source>
</evidence>
<gene>
    <name evidence="1" type="ORF">OCS65_13000</name>
</gene>
<dbReference type="RefSeq" id="WP_263510307.1">
    <property type="nucleotide sequence ID" value="NZ_CP106982.1"/>
</dbReference>
<name>A0AA46P7Y0_9NOCA</name>
<protein>
    <submittedName>
        <fullName evidence="1">Uncharacterized protein</fullName>
    </submittedName>
</protein>